<proteinExistence type="predicted"/>
<dbReference type="AlphaFoldDB" id="A0A5C4M3Q5"/>
<accession>A0A5C4M3Q5</accession>
<dbReference type="Pfam" id="PF00583">
    <property type="entry name" value="Acetyltransf_1"/>
    <property type="match status" value="1"/>
</dbReference>
<organism evidence="2 3">
    <name type="scientific">Amycolatopsis alkalitolerans</name>
    <dbReference type="NCBI Taxonomy" id="2547244"/>
    <lineage>
        <taxon>Bacteria</taxon>
        <taxon>Bacillati</taxon>
        <taxon>Actinomycetota</taxon>
        <taxon>Actinomycetes</taxon>
        <taxon>Pseudonocardiales</taxon>
        <taxon>Pseudonocardiaceae</taxon>
        <taxon>Amycolatopsis</taxon>
    </lineage>
</organism>
<dbReference type="InterPro" id="IPR000182">
    <property type="entry name" value="GNAT_dom"/>
</dbReference>
<comment type="caution">
    <text evidence="2">The sequence shown here is derived from an EMBL/GenBank/DDBJ whole genome shotgun (WGS) entry which is preliminary data.</text>
</comment>
<keyword evidence="2" id="KW-0808">Transferase</keyword>
<feature type="domain" description="N-acetyltransferase" evidence="1">
    <location>
        <begin position="2"/>
        <end position="162"/>
    </location>
</feature>
<dbReference type="EMBL" id="VDFW01000008">
    <property type="protein sequence ID" value="TNC26513.1"/>
    <property type="molecule type" value="Genomic_DNA"/>
</dbReference>
<evidence type="ECO:0000259" key="1">
    <source>
        <dbReference type="PROSITE" id="PS51186"/>
    </source>
</evidence>
<evidence type="ECO:0000313" key="3">
    <source>
        <dbReference type="Proteomes" id="UP000305546"/>
    </source>
</evidence>
<keyword evidence="3" id="KW-1185">Reference proteome</keyword>
<dbReference type="RefSeq" id="WP_139096802.1">
    <property type="nucleotide sequence ID" value="NZ_VDFW01000008.1"/>
</dbReference>
<name>A0A5C4M3Q5_9PSEU</name>
<dbReference type="Gene3D" id="3.40.630.30">
    <property type="match status" value="1"/>
</dbReference>
<sequence>MLTTRDATGSDGEACAAIYAPYVTGTAISFELEPPAPEVMSARIAAAAAHAWLVLEDTGEVIGYAYGHPFAERAAYRWTCETSIYLARDRRRAGGGRLLYRTLLDRLAARGYRRAMAGMTLPNEASAGLHRALGFEPVGVYRKVGWKHGAWHDVAWVQKTIVPDEAPLVELPA</sequence>
<dbReference type="GO" id="GO:0016747">
    <property type="term" value="F:acyltransferase activity, transferring groups other than amino-acyl groups"/>
    <property type="evidence" value="ECO:0007669"/>
    <property type="project" value="InterPro"/>
</dbReference>
<dbReference type="PANTHER" id="PTHR43072:SF8">
    <property type="entry name" value="ACYLTRANSFERASE FABY-RELATED"/>
    <property type="match status" value="1"/>
</dbReference>
<dbReference type="PANTHER" id="PTHR43072">
    <property type="entry name" value="N-ACETYLTRANSFERASE"/>
    <property type="match status" value="1"/>
</dbReference>
<dbReference type="SUPFAM" id="SSF55729">
    <property type="entry name" value="Acyl-CoA N-acyltransferases (Nat)"/>
    <property type="match status" value="1"/>
</dbReference>
<dbReference type="Proteomes" id="UP000305546">
    <property type="component" value="Unassembled WGS sequence"/>
</dbReference>
<protein>
    <submittedName>
        <fullName evidence="2">N-acetyltransferase family protein</fullName>
    </submittedName>
</protein>
<reference evidence="2 3" key="1">
    <citation type="submission" date="2019-06" db="EMBL/GenBank/DDBJ databases">
        <title>Amycolatopsis alkalitolerans sp. nov., isolated from Gastrodia elata Blume.</title>
        <authorList>
            <person name="Narsing Rao M.P."/>
            <person name="Li W.J."/>
        </authorList>
    </citation>
    <scope>NUCLEOTIDE SEQUENCE [LARGE SCALE GENOMIC DNA]</scope>
    <source>
        <strain evidence="2 3">SYSUP0005</strain>
    </source>
</reference>
<evidence type="ECO:0000313" key="2">
    <source>
        <dbReference type="EMBL" id="TNC26513.1"/>
    </source>
</evidence>
<gene>
    <name evidence="2" type="ORF">FG385_12230</name>
</gene>
<dbReference type="PROSITE" id="PS51186">
    <property type="entry name" value="GNAT"/>
    <property type="match status" value="1"/>
</dbReference>
<dbReference type="OrthoDB" id="3173333at2"/>
<dbReference type="InterPro" id="IPR016181">
    <property type="entry name" value="Acyl_CoA_acyltransferase"/>
</dbReference>